<gene>
    <name evidence="2" type="ORF">Slati_1460400</name>
</gene>
<dbReference type="EMBL" id="JACGWN010000005">
    <property type="protein sequence ID" value="KAL0449040.1"/>
    <property type="molecule type" value="Genomic_DNA"/>
</dbReference>
<feature type="compositionally biased region" description="Acidic residues" evidence="1">
    <location>
        <begin position="65"/>
        <end position="80"/>
    </location>
</feature>
<comment type="caution">
    <text evidence="2">The sequence shown here is derived from an EMBL/GenBank/DDBJ whole genome shotgun (WGS) entry which is preliminary data.</text>
</comment>
<sequence>MNISIGSENQVSQGRGKNRTTTPTLGVPDEPLSGENHSGPNLRPEPTNLDRGPDQQGLHPKDLDEQMQDPQDEPLLEELSDGPIPEPMKASKTAIAGPTEQRVTYLQTAPKNMVNYANLKPRMTSLMQSIMAIWYLFTNSKTFLRTKVSMRRR</sequence>
<feature type="compositionally biased region" description="Polar residues" evidence="1">
    <location>
        <begin position="1"/>
        <end position="24"/>
    </location>
</feature>
<dbReference type="AlphaFoldDB" id="A0AAW2XA51"/>
<reference evidence="2" key="2">
    <citation type="journal article" date="2024" name="Plant">
        <title>Genomic evolution and insights into agronomic trait innovations of Sesamum species.</title>
        <authorList>
            <person name="Miao H."/>
            <person name="Wang L."/>
            <person name="Qu L."/>
            <person name="Liu H."/>
            <person name="Sun Y."/>
            <person name="Le M."/>
            <person name="Wang Q."/>
            <person name="Wei S."/>
            <person name="Zheng Y."/>
            <person name="Lin W."/>
            <person name="Duan Y."/>
            <person name="Cao H."/>
            <person name="Xiong S."/>
            <person name="Wang X."/>
            <person name="Wei L."/>
            <person name="Li C."/>
            <person name="Ma Q."/>
            <person name="Ju M."/>
            <person name="Zhao R."/>
            <person name="Li G."/>
            <person name="Mu C."/>
            <person name="Tian Q."/>
            <person name="Mei H."/>
            <person name="Zhang T."/>
            <person name="Gao T."/>
            <person name="Zhang H."/>
        </authorList>
    </citation>
    <scope>NUCLEOTIDE SEQUENCE</scope>
    <source>
        <strain evidence="2">KEN1</strain>
    </source>
</reference>
<accession>A0AAW2XA51</accession>
<evidence type="ECO:0000313" key="2">
    <source>
        <dbReference type="EMBL" id="KAL0449040.1"/>
    </source>
</evidence>
<organism evidence="2">
    <name type="scientific">Sesamum latifolium</name>
    <dbReference type="NCBI Taxonomy" id="2727402"/>
    <lineage>
        <taxon>Eukaryota</taxon>
        <taxon>Viridiplantae</taxon>
        <taxon>Streptophyta</taxon>
        <taxon>Embryophyta</taxon>
        <taxon>Tracheophyta</taxon>
        <taxon>Spermatophyta</taxon>
        <taxon>Magnoliopsida</taxon>
        <taxon>eudicotyledons</taxon>
        <taxon>Gunneridae</taxon>
        <taxon>Pentapetalae</taxon>
        <taxon>asterids</taxon>
        <taxon>lamiids</taxon>
        <taxon>Lamiales</taxon>
        <taxon>Pedaliaceae</taxon>
        <taxon>Sesamum</taxon>
    </lineage>
</organism>
<name>A0AAW2XA51_9LAMI</name>
<protein>
    <submittedName>
        <fullName evidence="2">Uncharacterized protein</fullName>
    </submittedName>
</protein>
<reference evidence="2" key="1">
    <citation type="submission" date="2020-06" db="EMBL/GenBank/DDBJ databases">
        <authorList>
            <person name="Li T."/>
            <person name="Hu X."/>
            <person name="Zhang T."/>
            <person name="Song X."/>
            <person name="Zhang H."/>
            <person name="Dai N."/>
            <person name="Sheng W."/>
            <person name="Hou X."/>
            <person name="Wei L."/>
        </authorList>
    </citation>
    <scope>NUCLEOTIDE SEQUENCE</scope>
    <source>
        <strain evidence="2">KEN1</strain>
        <tissue evidence="2">Leaf</tissue>
    </source>
</reference>
<evidence type="ECO:0000256" key="1">
    <source>
        <dbReference type="SAM" id="MobiDB-lite"/>
    </source>
</evidence>
<feature type="region of interest" description="Disordered" evidence="1">
    <location>
        <begin position="1"/>
        <end position="96"/>
    </location>
</feature>
<proteinExistence type="predicted"/>